<comment type="caution">
    <text evidence="11">The sequence shown here is derived from an EMBL/GenBank/DDBJ whole genome shotgun (WGS) entry which is preliminary data.</text>
</comment>
<dbReference type="InterPro" id="IPR020830">
    <property type="entry name" value="GlycerAld_3-P_DH_AS"/>
</dbReference>
<dbReference type="FunFam" id="3.40.50.720:FF:000001">
    <property type="entry name" value="Glyceraldehyde-3-phosphate dehydrogenase"/>
    <property type="match status" value="1"/>
</dbReference>
<dbReference type="CDD" id="cd05214">
    <property type="entry name" value="GAPDH_I_N"/>
    <property type="match status" value="1"/>
</dbReference>
<reference evidence="11 12" key="1">
    <citation type="submission" date="2019-02" db="EMBL/GenBank/DDBJ databases">
        <title>Deep-cultivation of Planctomycetes and their phenomic and genomic characterization uncovers novel biology.</title>
        <authorList>
            <person name="Wiegand S."/>
            <person name="Jogler M."/>
            <person name="Boedeker C."/>
            <person name="Pinto D."/>
            <person name="Vollmers J."/>
            <person name="Rivas-Marin E."/>
            <person name="Kohn T."/>
            <person name="Peeters S.H."/>
            <person name="Heuer A."/>
            <person name="Rast P."/>
            <person name="Oberbeckmann S."/>
            <person name="Bunk B."/>
            <person name="Jeske O."/>
            <person name="Meyerdierks A."/>
            <person name="Storesund J.E."/>
            <person name="Kallscheuer N."/>
            <person name="Luecker S."/>
            <person name="Lage O.M."/>
            <person name="Pohl T."/>
            <person name="Merkel B.J."/>
            <person name="Hornburger P."/>
            <person name="Mueller R.-W."/>
            <person name="Bruemmer F."/>
            <person name="Labrenz M."/>
            <person name="Spormann A.M."/>
            <person name="Op Den Camp H."/>
            <person name="Overmann J."/>
            <person name="Amann R."/>
            <person name="Jetten M.S.M."/>
            <person name="Mascher T."/>
            <person name="Medema M.H."/>
            <person name="Devos D.P."/>
            <person name="Kaster A.-K."/>
            <person name="Ovreas L."/>
            <person name="Rohde M."/>
            <person name="Galperin M.Y."/>
            <person name="Jogler C."/>
        </authorList>
    </citation>
    <scope>NUCLEOTIDE SEQUENCE [LARGE SCALE GENOMIC DNA]</scope>
    <source>
        <strain evidence="11 12">Enr8</strain>
    </source>
</reference>
<dbReference type="InterPro" id="IPR006424">
    <property type="entry name" value="Glyceraldehyde-3-P_DH_1"/>
</dbReference>
<dbReference type="InterPro" id="IPR020828">
    <property type="entry name" value="GlycerAld_3-P_DH_NAD(P)-bd"/>
</dbReference>
<dbReference type="InterPro" id="IPR020829">
    <property type="entry name" value="GlycerAld_3-P_DH_cat"/>
</dbReference>
<dbReference type="EMBL" id="SJPF01000001">
    <property type="protein sequence ID" value="TWT38343.1"/>
    <property type="molecule type" value="Genomic_DNA"/>
</dbReference>
<dbReference type="Proteomes" id="UP000318878">
    <property type="component" value="Unassembled WGS sequence"/>
</dbReference>
<keyword evidence="6" id="KW-0547">Nucleotide-binding</keyword>
<dbReference type="EC" id="1.2.1.-" evidence="9"/>
<feature type="binding site" evidence="5">
    <location>
        <position position="239"/>
    </location>
    <ligand>
        <name>D-glyceraldehyde 3-phosphate</name>
        <dbReference type="ChEBI" id="CHEBI:59776"/>
    </ligand>
</feature>
<name>A0A5C5VK26_9BACT</name>
<comment type="subunit">
    <text evidence="2">Homotetramer.</text>
</comment>
<feature type="binding site" evidence="5">
    <location>
        <begin position="157"/>
        <end position="159"/>
    </location>
    <ligand>
        <name>D-glyceraldehyde 3-phosphate</name>
        <dbReference type="ChEBI" id="CHEBI:59776"/>
    </ligand>
</feature>
<comment type="similarity">
    <text evidence="1 8">Belongs to the glyceraldehyde-3-phosphate dehydrogenase family.</text>
</comment>
<feature type="domain" description="Glyceraldehyde 3-phosphate dehydrogenase NAD(P) binding" evidence="10">
    <location>
        <begin position="3"/>
        <end position="158"/>
    </location>
</feature>
<dbReference type="PANTHER" id="PTHR43148">
    <property type="entry name" value="GLYCERALDEHYDE-3-PHOSPHATE DEHYDROGENASE 2"/>
    <property type="match status" value="1"/>
</dbReference>
<dbReference type="NCBIfam" id="TIGR01534">
    <property type="entry name" value="GAPDH-I"/>
    <property type="match status" value="1"/>
</dbReference>
<feature type="active site" description="Nucleophile" evidence="4">
    <location>
        <position position="158"/>
    </location>
</feature>
<evidence type="ECO:0000256" key="2">
    <source>
        <dbReference type="ARBA" id="ARBA00011881"/>
    </source>
</evidence>
<dbReference type="RefSeq" id="WP_146428608.1">
    <property type="nucleotide sequence ID" value="NZ_SJPF01000001.1"/>
</dbReference>
<feature type="site" description="Activates thiol group during catalysis" evidence="7">
    <location>
        <position position="185"/>
    </location>
</feature>
<dbReference type="Gene3D" id="3.30.360.10">
    <property type="entry name" value="Dihydrodipicolinate Reductase, domain 2"/>
    <property type="match status" value="1"/>
</dbReference>
<accession>A0A5C5VK26</accession>
<keyword evidence="6" id="KW-0520">NAD</keyword>
<dbReference type="GO" id="GO:0006006">
    <property type="term" value="P:glucose metabolic process"/>
    <property type="evidence" value="ECO:0007669"/>
    <property type="project" value="InterPro"/>
</dbReference>
<protein>
    <recommendedName>
        <fullName evidence="9">Glyceraldehyde-3-phosphate dehydrogenase</fullName>
        <ecNumber evidence="9">1.2.1.-</ecNumber>
    </recommendedName>
</protein>
<proteinExistence type="inferred from homology"/>
<keyword evidence="3 9" id="KW-0560">Oxidoreductase</keyword>
<evidence type="ECO:0000313" key="12">
    <source>
        <dbReference type="Proteomes" id="UP000318878"/>
    </source>
</evidence>
<dbReference type="FunFam" id="3.30.360.10:FF:000002">
    <property type="entry name" value="Glyceraldehyde-3-phosphate dehydrogenase"/>
    <property type="match status" value="1"/>
</dbReference>
<dbReference type="InterPro" id="IPR036291">
    <property type="entry name" value="NAD(P)-bd_dom_sf"/>
</dbReference>
<dbReference type="GO" id="GO:0016620">
    <property type="term" value="F:oxidoreductase activity, acting on the aldehyde or oxo group of donors, NAD or NADP as acceptor"/>
    <property type="evidence" value="ECO:0007669"/>
    <property type="project" value="InterPro"/>
</dbReference>
<dbReference type="SMART" id="SM00846">
    <property type="entry name" value="Gp_dh_N"/>
    <property type="match status" value="1"/>
</dbReference>
<feature type="binding site" evidence="6">
    <location>
        <position position="321"/>
    </location>
    <ligand>
        <name>NAD(+)</name>
        <dbReference type="ChEBI" id="CHEBI:57540"/>
    </ligand>
</feature>
<evidence type="ECO:0000313" key="11">
    <source>
        <dbReference type="EMBL" id="TWT38343.1"/>
    </source>
</evidence>
<dbReference type="Pfam" id="PF00044">
    <property type="entry name" value="Gp_dh_N"/>
    <property type="match status" value="1"/>
</dbReference>
<dbReference type="CDD" id="cd18126">
    <property type="entry name" value="GAPDH_I_C"/>
    <property type="match status" value="1"/>
</dbReference>
<dbReference type="Pfam" id="PF02800">
    <property type="entry name" value="Gp_dh_C"/>
    <property type="match status" value="1"/>
</dbReference>
<feature type="binding site" evidence="6">
    <location>
        <position position="35"/>
    </location>
    <ligand>
        <name>NAD(+)</name>
        <dbReference type="ChEBI" id="CHEBI:57540"/>
    </ligand>
</feature>
<feature type="binding site" evidence="6">
    <location>
        <position position="79"/>
    </location>
    <ligand>
        <name>NAD(+)</name>
        <dbReference type="ChEBI" id="CHEBI:57540"/>
    </ligand>
</feature>
<evidence type="ECO:0000256" key="6">
    <source>
        <dbReference type="PIRSR" id="PIRSR000149-3"/>
    </source>
</evidence>
<dbReference type="OrthoDB" id="9803304at2"/>
<evidence type="ECO:0000256" key="1">
    <source>
        <dbReference type="ARBA" id="ARBA00007406"/>
    </source>
</evidence>
<dbReference type="SUPFAM" id="SSF51735">
    <property type="entry name" value="NAD(P)-binding Rossmann-fold domains"/>
    <property type="match status" value="1"/>
</dbReference>
<feature type="binding site" evidence="6">
    <location>
        <position position="126"/>
    </location>
    <ligand>
        <name>NAD(+)</name>
        <dbReference type="ChEBI" id="CHEBI:57540"/>
    </ligand>
</feature>
<feature type="binding site" evidence="5">
    <location>
        <position position="188"/>
    </location>
    <ligand>
        <name>D-glyceraldehyde 3-phosphate</name>
        <dbReference type="ChEBI" id="CHEBI:59776"/>
    </ligand>
</feature>
<gene>
    <name evidence="11" type="primary">gapA</name>
    <name evidence="11" type="ORF">Enr8_00350</name>
</gene>
<feature type="binding site" evidence="5">
    <location>
        <begin position="216"/>
        <end position="217"/>
    </location>
    <ligand>
        <name>D-glyceraldehyde 3-phosphate</name>
        <dbReference type="ChEBI" id="CHEBI:59776"/>
    </ligand>
</feature>
<feature type="binding site" evidence="6">
    <location>
        <begin position="12"/>
        <end position="13"/>
    </location>
    <ligand>
        <name>NAD(+)</name>
        <dbReference type="ChEBI" id="CHEBI:57540"/>
    </ligand>
</feature>
<dbReference type="GO" id="GO:0050661">
    <property type="term" value="F:NADP binding"/>
    <property type="evidence" value="ECO:0007669"/>
    <property type="project" value="InterPro"/>
</dbReference>
<evidence type="ECO:0000256" key="8">
    <source>
        <dbReference type="RuleBase" id="RU000397"/>
    </source>
</evidence>
<dbReference type="InterPro" id="IPR020831">
    <property type="entry name" value="GlycerAld/Erythrose_P_DH"/>
</dbReference>
<dbReference type="Gene3D" id="3.40.50.720">
    <property type="entry name" value="NAD(P)-binding Rossmann-like Domain"/>
    <property type="match status" value="1"/>
</dbReference>
<keyword evidence="12" id="KW-1185">Reference proteome</keyword>
<evidence type="ECO:0000256" key="9">
    <source>
        <dbReference type="RuleBase" id="RU361160"/>
    </source>
</evidence>
<evidence type="ECO:0000259" key="10">
    <source>
        <dbReference type="SMART" id="SM00846"/>
    </source>
</evidence>
<sequence length="339" mass="36062">MAVRVAINGFGRIGRLTFRNLIARGEEFEVVAINDLTDNKMLANLLKYDSTHRRFPGTVEYDAEGLTVNGTKIKVFEERNPAALPWGDMGVDVVVESTGVFTSRKTDAKPGYDSHLDAGAKKVVLSAPAKDAPDLTCVLGVNDNELTADMKTVSNASCTTNCLAPVAKVLNDKFGLVNGLMTTIHAYTNDQQVLDLPHADPYRARAAALNIIPTSTGAAKAVGLVIPALKGKLTGISMRVPVPTGSVVDLTANLEKSVTKEEINAAMKEAAEGPLKGILCYTEDPIVSTDIIGDPHSSIFAAPLTDVMNGTMVKIVSWYDNEAGYSARAADLVAKLGNM</sequence>
<evidence type="ECO:0000256" key="7">
    <source>
        <dbReference type="PIRSR" id="PIRSR000149-4"/>
    </source>
</evidence>
<dbReference type="SUPFAM" id="SSF55347">
    <property type="entry name" value="Glyceraldehyde-3-phosphate dehydrogenase-like, C-terminal domain"/>
    <property type="match status" value="1"/>
</dbReference>
<dbReference type="GO" id="GO:0051287">
    <property type="term" value="F:NAD binding"/>
    <property type="evidence" value="ECO:0007669"/>
    <property type="project" value="InterPro"/>
</dbReference>
<organism evidence="11 12">
    <name type="scientific">Blastopirellula retiformator</name>
    <dbReference type="NCBI Taxonomy" id="2527970"/>
    <lineage>
        <taxon>Bacteria</taxon>
        <taxon>Pseudomonadati</taxon>
        <taxon>Planctomycetota</taxon>
        <taxon>Planctomycetia</taxon>
        <taxon>Pirellulales</taxon>
        <taxon>Pirellulaceae</taxon>
        <taxon>Blastopirellula</taxon>
    </lineage>
</organism>
<dbReference type="PRINTS" id="PR00078">
    <property type="entry name" value="G3PDHDRGNASE"/>
</dbReference>
<dbReference type="PROSITE" id="PS00071">
    <property type="entry name" value="GAPDH"/>
    <property type="match status" value="1"/>
</dbReference>
<evidence type="ECO:0000256" key="5">
    <source>
        <dbReference type="PIRSR" id="PIRSR000149-2"/>
    </source>
</evidence>
<dbReference type="AlphaFoldDB" id="A0A5C5VK26"/>
<evidence type="ECO:0000256" key="3">
    <source>
        <dbReference type="ARBA" id="ARBA00023002"/>
    </source>
</evidence>
<dbReference type="PIRSF" id="PIRSF000149">
    <property type="entry name" value="GAP_DH"/>
    <property type="match status" value="1"/>
</dbReference>
<evidence type="ECO:0000256" key="4">
    <source>
        <dbReference type="PIRSR" id="PIRSR000149-1"/>
    </source>
</evidence>